<name>A0ABT4YIL4_9STAP</name>
<keyword evidence="1" id="KW-1133">Transmembrane helix</keyword>
<sequence>MHIAITVGSGILFLVLFGTMFDNWLIGIIAGLFFAVTNFIVFRPNGKNK</sequence>
<keyword evidence="1" id="KW-0812">Transmembrane</keyword>
<dbReference type="Proteomes" id="UP000527860">
    <property type="component" value="Unassembled WGS sequence"/>
</dbReference>
<protein>
    <submittedName>
        <fullName evidence="2">Uncharacterized protein</fullName>
    </submittedName>
</protein>
<keyword evidence="1" id="KW-0472">Membrane</keyword>
<evidence type="ECO:0000256" key="1">
    <source>
        <dbReference type="SAM" id="Phobius"/>
    </source>
</evidence>
<comment type="caution">
    <text evidence="2">The sequence shown here is derived from an EMBL/GenBank/DDBJ whole genome shotgun (WGS) entry which is preliminary data.</text>
</comment>
<dbReference type="GeneID" id="77846509"/>
<feature type="transmembrane region" description="Helical" evidence="1">
    <location>
        <begin position="24"/>
        <end position="42"/>
    </location>
</feature>
<organism evidence="2 3">
    <name type="scientific">Salinicoccus roseus</name>
    <dbReference type="NCBI Taxonomy" id="45670"/>
    <lineage>
        <taxon>Bacteria</taxon>
        <taxon>Bacillati</taxon>
        <taxon>Bacillota</taxon>
        <taxon>Bacilli</taxon>
        <taxon>Bacillales</taxon>
        <taxon>Staphylococcaceae</taxon>
        <taxon>Salinicoccus</taxon>
    </lineage>
</organism>
<gene>
    <name evidence="2" type="ORF">F7P68_0008960</name>
</gene>
<proteinExistence type="predicted"/>
<dbReference type="RefSeq" id="WP_156964973.1">
    <property type="nucleotide sequence ID" value="NZ_CANMYM010000004.1"/>
</dbReference>
<reference evidence="3" key="1">
    <citation type="submission" date="2020-04" db="EMBL/GenBank/DDBJ databases">
        <title>Genome analysis and biological profiling of marine Cellulosimicrobium funkei MOSEL-ME6.</title>
        <authorList>
            <person name="Tanveer F."/>
            <person name="Xie Y."/>
            <person name="Shinwari Z.K."/>
        </authorList>
    </citation>
    <scope>NUCLEOTIDE SEQUENCE [LARGE SCALE GENOMIC DNA]</scope>
    <source>
        <strain evidence="3">MOSEL-ME25</strain>
    </source>
</reference>
<reference evidence="2 3" key="2">
    <citation type="submission" date="2022-12" db="EMBL/GenBank/DDBJ databases">
        <title>Genome analysis and biological profiling of marine Salinicoccus roseus MOSEL-ME25.</title>
        <authorList>
            <person name="Mirza F.T."/>
            <person name="Xie Y."/>
            <person name="Shinwari Z.K."/>
        </authorList>
    </citation>
    <scope>NUCLEOTIDE SEQUENCE [LARGE SCALE GENOMIC DNA]</scope>
    <source>
        <strain evidence="2 3">MOSEL-ME25</strain>
    </source>
</reference>
<evidence type="ECO:0000313" key="2">
    <source>
        <dbReference type="EMBL" id="MDB0580659.1"/>
    </source>
</evidence>
<accession>A0ABT4YIL4</accession>
<dbReference type="EMBL" id="JABEVU030000001">
    <property type="protein sequence ID" value="MDB0580659.1"/>
    <property type="molecule type" value="Genomic_DNA"/>
</dbReference>
<evidence type="ECO:0000313" key="3">
    <source>
        <dbReference type="Proteomes" id="UP000527860"/>
    </source>
</evidence>
<keyword evidence="3" id="KW-1185">Reference proteome</keyword>